<gene>
    <name evidence="1" type="ORF">TSPGSL018_9004</name>
</gene>
<evidence type="ECO:0000313" key="1">
    <source>
        <dbReference type="EMBL" id="JAC80957.1"/>
    </source>
</evidence>
<reference evidence="1" key="1">
    <citation type="submission" date="2014-05" db="EMBL/GenBank/DDBJ databases">
        <title>The transcriptome of the halophilic microalga Tetraselmis sp. GSL018 isolated from the Great Salt Lake, Utah.</title>
        <authorList>
            <person name="Jinkerson R.E."/>
            <person name="D'Adamo S."/>
            <person name="Posewitz M.C."/>
        </authorList>
    </citation>
    <scope>NUCLEOTIDE SEQUENCE</scope>
    <source>
        <strain evidence="1">GSL018</strain>
    </source>
</reference>
<proteinExistence type="predicted"/>
<dbReference type="EMBL" id="GBEZ01004244">
    <property type="protein sequence ID" value="JAC80957.1"/>
    <property type="molecule type" value="Transcribed_RNA"/>
</dbReference>
<dbReference type="AlphaFoldDB" id="A0A061S704"/>
<dbReference type="Gene3D" id="3.30.230.70">
    <property type="entry name" value="GHMP Kinase, N-terminal domain"/>
    <property type="match status" value="1"/>
</dbReference>
<protein>
    <submittedName>
        <fullName evidence="1">Exosome complex component mtr3-like</fullName>
    </submittedName>
</protein>
<accession>A0A061S704</accession>
<dbReference type="InterPro" id="IPR027408">
    <property type="entry name" value="PNPase/RNase_PH_dom_sf"/>
</dbReference>
<sequence length="37" mass="4094">MQRALEPAVRLESFPKAQVDIYASVHESGGSGRPPRR</sequence>
<name>A0A061S704_9CHLO</name>
<organism evidence="1">
    <name type="scientific">Tetraselmis sp. GSL018</name>
    <dbReference type="NCBI Taxonomy" id="582737"/>
    <lineage>
        <taxon>Eukaryota</taxon>
        <taxon>Viridiplantae</taxon>
        <taxon>Chlorophyta</taxon>
        <taxon>core chlorophytes</taxon>
        <taxon>Chlorodendrophyceae</taxon>
        <taxon>Chlorodendrales</taxon>
        <taxon>Chlorodendraceae</taxon>
        <taxon>Tetraselmis</taxon>
    </lineage>
</organism>